<dbReference type="HOGENOM" id="CLU_2963965_0_0_1"/>
<evidence type="ECO:0000313" key="1">
    <source>
        <dbReference type="EMBL" id="EFH60264.1"/>
    </source>
</evidence>
<dbReference type="Gramene" id="scaffold_303941.1">
    <property type="protein sequence ID" value="scaffold_303941.1"/>
    <property type="gene ID" value="scaffold_303941.1"/>
</dbReference>
<accession>D7L7L6</accession>
<protein>
    <submittedName>
        <fullName evidence="1">Uncharacterized protein</fullName>
    </submittedName>
</protein>
<gene>
    <name evidence="1" type="ORF">ARALYDRAFT_899971</name>
</gene>
<dbReference type="Proteomes" id="UP000008694">
    <property type="component" value="Unassembled WGS sequence"/>
</dbReference>
<dbReference type="AlphaFoldDB" id="D7L7L6"/>
<reference evidence="2" key="1">
    <citation type="journal article" date="2011" name="Nat. Genet.">
        <title>The Arabidopsis lyrata genome sequence and the basis of rapid genome size change.</title>
        <authorList>
            <person name="Hu T.T."/>
            <person name="Pattyn P."/>
            <person name="Bakker E.G."/>
            <person name="Cao J."/>
            <person name="Cheng J.-F."/>
            <person name="Clark R.M."/>
            <person name="Fahlgren N."/>
            <person name="Fawcett J.A."/>
            <person name="Grimwood J."/>
            <person name="Gundlach H."/>
            <person name="Haberer G."/>
            <person name="Hollister J.D."/>
            <person name="Ossowski S."/>
            <person name="Ottilar R.P."/>
            <person name="Salamov A.A."/>
            <person name="Schneeberger K."/>
            <person name="Spannagl M."/>
            <person name="Wang X."/>
            <person name="Yang L."/>
            <person name="Nasrallah M.E."/>
            <person name="Bergelson J."/>
            <person name="Carrington J.C."/>
            <person name="Gaut B.S."/>
            <person name="Schmutz J."/>
            <person name="Mayer K.F.X."/>
            <person name="Van de Peer Y."/>
            <person name="Grigoriev I.V."/>
            <person name="Nordborg M."/>
            <person name="Weigel D."/>
            <person name="Guo Y.-L."/>
        </authorList>
    </citation>
    <scope>NUCLEOTIDE SEQUENCE [LARGE SCALE GENOMIC DNA]</scope>
    <source>
        <strain evidence="2">cv. MN47</strain>
    </source>
</reference>
<name>D7L7L6_ARALL</name>
<sequence>MGLMRFMIPNRKQLFKSQYLKNKYIYSSTPNLGLVPKGHVTVYVGEQVEKRDLWSIVQR</sequence>
<keyword evidence="2" id="KW-1185">Reference proteome</keyword>
<dbReference type="EMBL" id="GL348715">
    <property type="protein sequence ID" value="EFH60264.1"/>
    <property type="molecule type" value="Genomic_DNA"/>
</dbReference>
<organism evidence="2">
    <name type="scientific">Arabidopsis lyrata subsp. lyrata</name>
    <name type="common">Lyre-leaved rock-cress</name>
    <dbReference type="NCBI Taxonomy" id="81972"/>
    <lineage>
        <taxon>Eukaryota</taxon>
        <taxon>Viridiplantae</taxon>
        <taxon>Streptophyta</taxon>
        <taxon>Embryophyta</taxon>
        <taxon>Tracheophyta</taxon>
        <taxon>Spermatophyta</taxon>
        <taxon>Magnoliopsida</taxon>
        <taxon>eudicotyledons</taxon>
        <taxon>Gunneridae</taxon>
        <taxon>Pentapetalae</taxon>
        <taxon>rosids</taxon>
        <taxon>malvids</taxon>
        <taxon>Brassicales</taxon>
        <taxon>Brassicaceae</taxon>
        <taxon>Camelineae</taxon>
        <taxon>Arabidopsis</taxon>
    </lineage>
</organism>
<proteinExistence type="predicted"/>
<dbReference type="STRING" id="81972.D7L7L6"/>
<evidence type="ECO:0000313" key="2">
    <source>
        <dbReference type="Proteomes" id="UP000008694"/>
    </source>
</evidence>